<accession>A0A0M2PUA2</accession>
<evidence type="ECO:0000313" key="5">
    <source>
        <dbReference type="Proteomes" id="UP000034681"/>
    </source>
</evidence>
<dbReference type="AlphaFoldDB" id="A0A0M2PUA2"/>
<dbReference type="eggNOG" id="COG0484">
    <property type="taxonomic scope" value="Bacteria"/>
</dbReference>
<name>A0A0M2PUA2_PROHO</name>
<dbReference type="InterPro" id="IPR058032">
    <property type="entry name" value="CDP1-like_a_solenoid_1"/>
</dbReference>
<sequence>MRIPLDYYRILGLPIQATSDQLQQAHRDRVLQLPRREYSGLAISARRELLDEAYNTLAQPQLRQEYDSKFVRSDGGRMEGSRQGERSQPGPHIDIEESQAVGALLLFQELGEYELVLQLGTPLLTRSAQRHQGSDGEMIYADTSLTVALAYLELGREYWHQGHYESAANALESGQDLLMREGLFTTVRGEIKGDLYKLRPYRVLELVALPDENQVERRKGIQILRDMIQERGGIDGNGDDQSGLTIDDFLRFVQQLRDYLTTEEQQALFEAEARRPSAVATYLCVYALLAQGFADHKPDLIRRAKSLLVRLGKRQDVHLEQAICALFLGQTEEASHALELSREYEAITFIRNHSHSSPDWLPGLCLYAEQWLREEVFPHFRDLALCEATLKEYFADGQVQSYLETMPRDTSALTPEWESASPFSTGVLGLRSTRTGWAEGTDPSGGSSTVAPTSGLGGDRSGGASTRLPSGSPDPAGLESGPRSIAADTAGGRTAPAPASGTRRDSDSRSSRRHRRSTTPPPSGDAPRPLSVLSDVQRGIDRPPKTASQPFKGGRMLLLGGTGLLMLWGLVFVVANLTGVFGTNSPNSTDPLANSGQLSIRLDEPLLAPFTPDPLETGLTALPTNLTTPEEAKQFVEAWLQAKGEAMGKDHNTEPLSAILTGEELRFRQRAAQSAQEEGYYATYNHEVTVEDFQVDETSPDRATVIAKVKEVAVFYKDNQVDDASSYEESLRLQYSFLKEGDQWRIDRMKFLSSEN</sequence>
<reference evidence="4" key="1">
    <citation type="submission" date="2012-04" db="EMBL/GenBank/DDBJ databases">
        <authorList>
            <person name="Borisov I.G."/>
            <person name="Ivanikova N.V."/>
            <person name="Pinevich A.V."/>
        </authorList>
    </citation>
    <scope>NUCLEOTIDE SEQUENCE</scope>
    <source>
        <strain evidence="4">CALU 1027</strain>
    </source>
</reference>
<feature type="compositionally biased region" description="Basic and acidic residues" evidence="1">
    <location>
        <begin position="70"/>
        <end position="85"/>
    </location>
</feature>
<evidence type="ECO:0000313" key="4">
    <source>
        <dbReference type="EMBL" id="KKI99694.1"/>
    </source>
</evidence>
<dbReference type="EMBL" id="AJTX02000004">
    <property type="protein sequence ID" value="KKI99694.1"/>
    <property type="molecule type" value="Genomic_DNA"/>
</dbReference>
<comment type="caution">
    <text evidence="4">The sequence shown here is derived from an EMBL/GenBank/DDBJ whole genome shotgun (WGS) entry which is preliminary data.</text>
</comment>
<dbReference type="Pfam" id="PF00226">
    <property type="entry name" value="DnaJ"/>
    <property type="match status" value="1"/>
</dbReference>
<organism evidence="4 5">
    <name type="scientific">Prochlorothrix hollandica PCC 9006 = CALU 1027</name>
    <dbReference type="NCBI Taxonomy" id="317619"/>
    <lineage>
        <taxon>Bacteria</taxon>
        <taxon>Bacillati</taxon>
        <taxon>Cyanobacteriota</taxon>
        <taxon>Cyanophyceae</taxon>
        <taxon>Prochlorotrichales</taxon>
        <taxon>Prochlorotrichaceae</taxon>
        <taxon>Prochlorothrix</taxon>
    </lineage>
</organism>
<dbReference type="PANTHER" id="PTHR33925">
    <property type="entry name" value="PLASTID DIVISION PROTEIN CDP1, CHLOROPLASTIC-RELATED"/>
    <property type="match status" value="1"/>
</dbReference>
<dbReference type="Pfam" id="PF13355">
    <property type="entry name" value="ARC6-like_IMS"/>
    <property type="match status" value="1"/>
</dbReference>
<keyword evidence="2" id="KW-0472">Membrane</keyword>
<dbReference type="Proteomes" id="UP000034681">
    <property type="component" value="Unassembled WGS sequence"/>
</dbReference>
<protein>
    <recommendedName>
        <fullName evidence="3">J domain-containing protein</fullName>
    </recommendedName>
</protein>
<evidence type="ECO:0000259" key="3">
    <source>
        <dbReference type="PROSITE" id="PS50076"/>
    </source>
</evidence>
<dbReference type="CDD" id="cd06257">
    <property type="entry name" value="DnaJ"/>
    <property type="match status" value="1"/>
</dbReference>
<feature type="region of interest" description="Disordered" evidence="1">
    <location>
        <begin position="434"/>
        <end position="531"/>
    </location>
</feature>
<dbReference type="PROSITE" id="PS50076">
    <property type="entry name" value="DNAJ_2"/>
    <property type="match status" value="1"/>
</dbReference>
<feature type="domain" description="J" evidence="3">
    <location>
        <begin position="6"/>
        <end position="70"/>
    </location>
</feature>
<keyword evidence="2" id="KW-0812">Transmembrane</keyword>
<gene>
    <name evidence="4" type="ORF">PROH_07345</name>
</gene>
<dbReference type="InterPro" id="IPR025344">
    <property type="entry name" value="CDP1-like_IMS"/>
</dbReference>
<dbReference type="SUPFAM" id="SSF46565">
    <property type="entry name" value="Chaperone J-domain"/>
    <property type="match status" value="1"/>
</dbReference>
<dbReference type="InterPro" id="IPR036869">
    <property type="entry name" value="J_dom_sf"/>
</dbReference>
<dbReference type="Pfam" id="PF23468">
    <property type="entry name" value="ARC6"/>
    <property type="match status" value="1"/>
</dbReference>
<feature type="transmembrane region" description="Helical" evidence="2">
    <location>
        <begin position="557"/>
        <end position="581"/>
    </location>
</feature>
<evidence type="ECO:0000256" key="1">
    <source>
        <dbReference type="SAM" id="MobiDB-lite"/>
    </source>
</evidence>
<dbReference type="InterPro" id="IPR057137">
    <property type="entry name" value="CDP1-like_a_solenoid_2"/>
</dbReference>
<keyword evidence="2" id="KW-1133">Transmembrane helix</keyword>
<keyword evidence="5" id="KW-1185">Reference proteome</keyword>
<dbReference type="InterPro" id="IPR044685">
    <property type="entry name" value="CPD1-like"/>
</dbReference>
<dbReference type="InterPro" id="IPR001623">
    <property type="entry name" value="DnaJ_domain"/>
</dbReference>
<dbReference type="STRING" id="317619.GCA_000332315_00207"/>
<evidence type="ECO:0000256" key="2">
    <source>
        <dbReference type="SAM" id="Phobius"/>
    </source>
</evidence>
<dbReference type="RefSeq" id="WP_026099206.1">
    <property type="nucleotide sequence ID" value="NZ_KB235933.1"/>
</dbReference>
<feature type="region of interest" description="Disordered" evidence="1">
    <location>
        <begin position="70"/>
        <end position="93"/>
    </location>
</feature>
<dbReference type="Gene3D" id="1.10.287.110">
    <property type="entry name" value="DnaJ domain"/>
    <property type="match status" value="1"/>
</dbReference>
<dbReference type="Pfam" id="PF25515">
    <property type="entry name" value="Arm_PDR"/>
    <property type="match status" value="1"/>
</dbReference>
<dbReference type="OrthoDB" id="415891at2"/>
<dbReference type="PANTHER" id="PTHR33925:SF1">
    <property type="entry name" value="PROTEIN ACCUMULATION AND REPLICATION OF CHLOROPLASTS 6, CHLOROPLASTIC"/>
    <property type="match status" value="1"/>
</dbReference>
<proteinExistence type="predicted"/>